<dbReference type="Proteomes" id="UP001385951">
    <property type="component" value="Unassembled WGS sequence"/>
</dbReference>
<comment type="caution">
    <text evidence="2">The sequence shown here is derived from an EMBL/GenBank/DDBJ whole genome shotgun (WGS) entry which is preliminary data.</text>
</comment>
<evidence type="ECO:0000313" key="2">
    <source>
        <dbReference type="EMBL" id="KAK7683796.1"/>
    </source>
</evidence>
<dbReference type="EMBL" id="JASBNA010000029">
    <property type="protein sequence ID" value="KAK7683796.1"/>
    <property type="molecule type" value="Genomic_DNA"/>
</dbReference>
<name>A0AAW0FSM6_9APHY</name>
<organism evidence="2 3">
    <name type="scientific">Cerrena zonata</name>
    <dbReference type="NCBI Taxonomy" id="2478898"/>
    <lineage>
        <taxon>Eukaryota</taxon>
        <taxon>Fungi</taxon>
        <taxon>Dikarya</taxon>
        <taxon>Basidiomycota</taxon>
        <taxon>Agaricomycotina</taxon>
        <taxon>Agaricomycetes</taxon>
        <taxon>Polyporales</taxon>
        <taxon>Cerrenaceae</taxon>
        <taxon>Cerrena</taxon>
    </lineage>
</organism>
<reference evidence="2 3" key="1">
    <citation type="submission" date="2022-09" db="EMBL/GenBank/DDBJ databases">
        <authorList>
            <person name="Palmer J.M."/>
        </authorList>
    </citation>
    <scope>NUCLEOTIDE SEQUENCE [LARGE SCALE GENOMIC DNA]</scope>
    <source>
        <strain evidence="2 3">DSM 7382</strain>
    </source>
</reference>
<proteinExistence type="predicted"/>
<keyword evidence="1" id="KW-0732">Signal</keyword>
<feature type="signal peptide" evidence="1">
    <location>
        <begin position="1"/>
        <end position="19"/>
    </location>
</feature>
<evidence type="ECO:0000313" key="3">
    <source>
        <dbReference type="Proteomes" id="UP001385951"/>
    </source>
</evidence>
<accession>A0AAW0FSM6</accession>
<gene>
    <name evidence="2" type="ORF">QCA50_013172</name>
</gene>
<evidence type="ECO:0000256" key="1">
    <source>
        <dbReference type="SAM" id="SignalP"/>
    </source>
</evidence>
<sequence length="93" mass="9571">MQVNILTIYIVALASIVQSAQLPSLFARQSTCSVSSGCNCYVGQISSPSFGDEPLAINTCDGQKCDSDQSPLVGAIPSPIGDIAYSLAQGACI</sequence>
<feature type="chain" id="PRO_5043732192" evidence="1">
    <location>
        <begin position="20"/>
        <end position="93"/>
    </location>
</feature>
<dbReference type="AlphaFoldDB" id="A0AAW0FSM6"/>
<protein>
    <submittedName>
        <fullName evidence="2">Uncharacterized protein</fullName>
    </submittedName>
</protein>
<keyword evidence="3" id="KW-1185">Reference proteome</keyword>